<evidence type="ECO:0000313" key="2">
    <source>
        <dbReference type="Proteomes" id="UP000027730"/>
    </source>
</evidence>
<dbReference type="HOGENOM" id="CLU_1115557_0_0_1"/>
<gene>
    <name evidence="1" type="ORF">M436DRAFT_65465</name>
</gene>
<dbReference type="RefSeq" id="XP_013425574.1">
    <property type="nucleotide sequence ID" value="XM_013570120.1"/>
</dbReference>
<sequence>MGEARWLPLLVTADVSLDVINSVLRSAAAEKEEDTDFENRWVVVQYPDQEMMTKPSICPIVKTFQSGFLGASVQVLQDFVTSRCGENGLGHDSSICMDWLADDAFGVIDARTAEDNTILFVVQETVDAVQEAEVRVAWNKGSKSDELLLAYINNAAGVHDQDTLFLFENVVNDRDVSSGTREVEGGLDEVRQAIDEWINTEQRGGRPRWFEIRMVVENAMKNSCGIWNIGPAAVLTEMKEQFDEEGVMRY</sequence>
<proteinExistence type="predicted"/>
<dbReference type="Proteomes" id="UP000027730">
    <property type="component" value="Unassembled WGS sequence"/>
</dbReference>
<evidence type="ECO:0000313" key="1">
    <source>
        <dbReference type="EMBL" id="KEQ71323.1"/>
    </source>
</evidence>
<dbReference type="GeneID" id="25413865"/>
<accession>A0A074WE88</accession>
<keyword evidence="2" id="KW-1185">Reference proteome</keyword>
<organism evidence="1 2">
    <name type="scientific">Aureobasidium namibiae CBS 147.97</name>
    <dbReference type="NCBI Taxonomy" id="1043004"/>
    <lineage>
        <taxon>Eukaryota</taxon>
        <taxon>Fungi</taxon>
        <taxon>Dikarya</taxon>
        <taxon>Ascomycota</taxon>
        <taxon>Pezizomycotina</taxon>
        <taxon>Dothideomycetes</taxon>
        <taxon>Dothideomycetidae</taxon>
        <taxon>Dothideales</taxon>
        <taxon>Saccotheciaceae</taxon>
        <taxon>Aureobasidium</taxon>
    </lineage>
</organism>
<dbReference type="EMBL" id="KL584714">
    <property type="protein sequence ID" value="KEQ71323.1"/>
    <property type="molecule type" value="Genomic_DNA"/>
</dbReference>
<protein>
    <submittedName>
        <fullName evidence="1">Uncharacterized protein</fullName>
    </submittedName>
</protein>
<dbReference type="AlphaFoldDB" id="A0A074WE88"/>
<reference evidence="1 2" key="1">
    <citation type="journal article" date="2014" name="BMC Genomics">
        <title>Genome sequencing of four Aureobasidium pullulans varieties: biotechnological potential, stress tolerance, and description of new species.</title>
        <authorList>
            <person name="Gostin Ar C."/>
            <person name="Ohm R.A."/>
            <person name="Kogej T."/>
            <person name="Sonjak S."/>
            <person name="Turk M."/>
            <person name="Zajc J."/>
            <person name="Zalar P."/>
            <person name="Grube M."/>
            <person name="Sun H."/>
            <person name="Han J."/>
            <person name="Sharma A."/>
            <person name="Chiniquy J."/>
            <person name="Ngan C.Y."/>
            <person name="Lipzen A."/>
            <person name="Barry K."/>
            <person name="Grigoriev I.V."/>
            <person name="Gunde-Cimerman N."/>
        </authorList>
    </citation>
    <scope>NUCLEOTIDE SEQUENCE [LARGE SCALE GENOMIC DNA]</scope>
    <source>
        <strain evidence="1 2">CBS 147.97</strain>
    </source>
</reference>
<name>A0A074WE88_9PEZI</name>
<dbReference type="OrthoDB" id="4456803at2759"/>